<dbReference type="Pfam" id="PF02416">
    <property type="entry name" value="TatA_B_E"/>
    <property type="match status" value="1"/>
</dbReference>
<evidence type="ECO:0000256" key="7">
    <source>
        <dbReference type="ARBA" id="ARBA00023136"/>
    </source>
</evidence>
<evidence type="ECO:0000256" key="4">
    <source>
        <dbReference type="ARBA" id="ARBA00022927"/>
    </source>
</evidence>
<organism evidence="8">
    <name type="scientific">hydrothermal vent metagenome</name>
    <dbReference type="NCBI Taxonomy" id="652676"/>
    <lineage>
        <taxon>unclassified sequences</taxon>
        <taxon>metagenomes</taxon>
        <taxon>ecological metagenomes</taxon>
    </lineage>
</organism>
<dbReference type="GO" id="GO:0015031">
    <property type="term" value="P:protein transport"/>
    <property type="evidence" value="ECO:0007669"/>
    <property type="project" value="UniProtKB-KW"/>
</dbReference>
<reference evidence="8" key="1">
    <citation type="submission" date="2018-06" db="EMBL/GenBank/DDBJ databases">
        <authorList>
            <person name="Zhirakovskaya E."/>
        </authorList>
    </citation>
    <scope>NUCLEOTIDE SEQUENCE</scope>
</reference>
<keyword evidence="4" id="KW-0653">Protein transport</keyword>
<dbReference type="AlphaFoldDB" id="A0A3B0S637"/>
<evidence type="ECO:0000256" key="1">
    <source>
        <dbReference type="ARBA" id="ARBA00004167"/>
    </source>
</evidence>
<evidence type="ECO:0000256" key="5">
    <source>
        <dbReference type="ARBA" id="ARBA00022989"/>
    </source>
</evidence>
<evidence type="ECO:0008006" key="9">
    <source>
        <dbReference type="Google" id="ProtNLM"/>
    </source>
</evidence>
<evidence type="ECO:0000256" key="3">
    <source>
        <dbReference type="ARBA" id="ARBA00022692"/>
    </source>
</evidence>
<evidence type="ECO:0000313" key="8">
    <source>
        <dbReference type="EMBL" id="VAW01541.1"/>
    </source>
</evidence>
<keyword evidence="3" id="KW-0812">Transmembrane</keyword>
<evidence type="ECO:0000256" key="6">
    <source>
        <dbReference type="ARBA" id="ARBA00023010"/>
    </source>
</evidence>
<dbReference type="EMBL" id="UOEK01000214">
    <property type="protein sequence ID" value="VAW01541.1"/>
    <property type="molecule type" value="Genomic_DNA"/>
</dbReference>
<keyword evidence="5" id="KW-1133">Transmembrane helix</keyword>
<evidence type="ECO:0000256" key="2">
    <source>
        <dbReference type="ARBA" id="ARBA00022448"/>
    </source>
</evidence>
<comment type="subcellular location">
    <subcellularLocation>
        <location evidence="1">Membrane</location>
        <topology evidence="1">Single-pass membrane protein</topology>
    </subcellularLocation>
</comment>
<sequence length="105" mass="11477">MFNFGDMTVLAILILVIFGPDRMPELARKAGTMLAKARDTARVLREDLGSEYKEILEPIEDVRKTLKEARTEIRGIASDVAQQVGAVVDDVKAEVNAVSSEAKSS</sequence>
<name>A0A3B0S637_9ZZZZ</name>
<dbReference type="Gene3D" id="1.20.5.3310">
    <property type="match status" value="1"/>
</dbReference>
<proteinExistence type="predicted"/>
<keyword evidence="7" id="KW-0472">Membrane</keyword>
<keyword evidence="6" id="KW-0811">Translocation</keyword>
<protein>
    <recommendedName>
        <fullName evidence="9">Twin-arginine translocation protein TatB</fullName>
    </recommendedName>
</protein>
<dbReference type="GO" id="GO:0016020">
    <property type="term" value="C:membrane"/>
    <property type="evidence" value="ECO:0007669"/>
    <property type="project" value="UniProtKB-ARBA"/>
</dbReference>
<feature type="non-terminal residue" evidence="8">
    <location>
        <position position="105"/>
    </location>
</feature>
<dbReference type="InterPro" id="IPR003369">
    <property type="entry name" value="TatA/B/E"/>
</dbReference>
<accession>A0A3B0S637</accession>
<gene>
    <name evidence="8" type="ORF">MNBD_ACTINO02-489</name>
</gene>
<keyword evidence="2" id="KW-0813">Transport</keyword>